<dbReference type="Proteomes" id="UP000297907">
    <property type="component" value="Unassembled WGS sequence"/>
</dbReference>
<dbReference type="InterPro" id="IPR028098">
    <property type="entry name" value="Glyco_trans_4-like_N"/>
</dbReference>
<organism evidence="5 6">
    <name type="scientific">Cryobacterium adonitolivorans</name>
    <dbReference type="NCBI Taxonomy" id="1259189"/>
    <lineage>
        <taxon>Bacteria</taxon>
        <taxon>Bacillati</taxon>
        <taxon>Actinomycetota</taxon>
        <taxon>Actinomycetes</taxon>
        <taxon>Micrococcales</taxon>
        <taxon>Microbacteriaceae</taxon>
        <taxon>Cryobacterium</taxon>
    </lineage>
</organism>
<dbReference type="PANTHER" id="PTHR12526">
    <property type="entry name" value="GLYCOSYLTRANSFERASE"/>
    <property type="match status" value="1"/>
</dbReference>
<evidence type="ECO:0000259" key="4">
    <source>
        <dbReference type="Pfam" id="PF13579"/>
    </source>
</evidence>
<keyword evidence="1" id="KW-0328">Glycosyltransferase</keyword>
<feature type="domain" description="Glycosyltransferase subfamily 4-like N-terminal" evidence="4">
    <location>
        <begin position="17"/>
        <end position="179"/>
    </location>
</feature>
<dbReference type="InterPro" id="IPR001296">
    <property type="entry name" value="Glyco_trans_1"/>
</dbReference>
<comment type="caution">
    <text evidence="5">The sequence shown here is derived from an EMBL/GenBank/DDBJ whole genome shotgun (WGS) entry which is preliminary data.</text>
</comment>
<dbReference type="AlphaFoldDB" id="A0A4R8WAM7"/>
<reference evidence="5 6" key="1">
    <citation type="submission" date="2019-03" db="EMBL/GenBank/DDBJ databases">
        <title>Genomics of glacier-inhabiting Cryobacterium strains.</title>
        <authorList>
            <person name="Liu Q."/>
            <person name="Xin Y.-H."/>
        </authorList>
    </citation>
    <scope>NUCLEOTIDE SEQUENCE [LARGE SCALE GENOMIC DNA]</scope>
    <source>
        <strain evidence="5 6">RHLS22-1</strain>
    </source>
</reference>
<dbReference type="EMBL" id="SOFL01000008">
    <property type="protein sequence ID" value="TFC05565.1"/>
    <property type="molecule type" value="Genomic_DNA"/>
</dbReference>
<evidence type="ECO:0000256" key="1">
    <source>
        <dbReference type="ARBA" id="ARBA00022676"/>
    </source>
</evidence>
<sequence length="377" mass="40714">MRIAQVVTVVTPEGAYGGPVRVAVNQAKALIAKGHEVTIFAGTRGFQSPPTEIDGVPVRLFRTVQAIPRAGFAGMSSPGLLRAVHREVRRFDMWHIHLARDLVTLPAAAIVRNAKAPYVVQCHGMIDESSNPLAVPLDAALTRPVLRDARRILSLTPREESDLRKVGGPHLVISRIPNGVPRSHPPAPGSSGRREALFLARLQKRKRPQLFVEAAVQIAGRFRDVQFTLIGPDEGEGRAVQDRIDDSGHADRIVWSGALPPEATLERMRSASVYVLPSVDEPFPMSVLEALSVGLPVIITDTCGLAPFVRAAEAGVVIDDSQESLTLALESLLTDEALARRMGGNGRELIERDFSIDSVATLLAGHYDTALSAAARY</sequence>
<evidence type="ECO:0000313" key="6">
    <source>
        <dbReference type="Proteomes" id="UP000297907"/>
    </source>
</evidence>
<keyword evidence="2 5" id="KW-0808">Transferase</keyword>
<dbReference type="Pfam" id="PF00534">
    <property type="entry name" value="Glycos_transf_1"/>
    <property type="match status" value="1"/>
</dbReference>
<dbReference type="RefSeq" id="WP_134452469.1">
    <property type="nucleotide sequence ID" value="NZ_SOFL01000008.1"/>
</dbReference>
<name>A0A4R8WAM7_9MICO</name>
<dbReference type="Pfam" id="PF13579">
    <property type="entry name" value="Glyco_trans_4_4"/>
    <property type="match status" value="1"/>
</dbReference>
<dbReference type="OrthoDB" id="4316343at2"/>
<proteinExistence type="predicted"/>
<accession>A0A4R8WAM7</accession>
<dbReference type="Gene3D" id="3.40.50.2000">
    <property type="entry name" value="Glycogen Phosphorylase B"/>
    <property type="match status" value="2"/>
</dbReference>
<evidence type="ECO:0000259" key="3">
    <source>
        <dbReference type="Pfam" id="PF00534"/>
    </source>
</evidence>
<feature type="domain" description="Glycosyl transferase family 1" evidence="3">
    <location>
        <begin position="191"/>
        <end position="348"/>
    </location>
</feature>
<keyword evidence="6" id="KW-1185">Reference proteome</keyword>
<dbReference type="SUPFAM" id="SSF53756">
    <property type="entry name" value="UDP-Glycosyltransferase/glycogen phosphorylase"/>
    <property type="match status" value="1"/>
</dbReference>
<dbReference type="GO" id="GO:0016757">
    <property type="term" value="F:glycosyltransferase activity"/>
    <property type="evidence" value="ECO:0007669"/>
    <property type="project" value="UniProtKB-KW"/>
</dbReference>
<protein>
    <submittedName>
        <fullName evidence="5">Glycosyltransferase</fullName>
    </submittedName>
</protein>
<gene>
    <name evidence="5" type="ORF">E3O42_03165</name>
</gene>
<evidence type="ECO:0000313" key="5">
    <source>
        <dbReference type="EMBL" id="TFC05565.1"/>
    </source>
</evidence>
<evidence type="ECO:0000256" key="2">
    <source>
        <dbReference type="ARBA" id="ARBA00022679"/>
    </source>
</evidence>